<sequence length="66" mass="7914">MNEYMPEQYKNTWGIEKKVFKEYKIHQGLSEVDAKQLYTKTARALPTYGVTFFLVKIQQISRKRLK</sequence>
<dbReference type="Gene3D" id="1.20.80.10">
    <property type="match status" value="1"/>
</dbReference>
<dbReference type="GO" id="GO:0098609">
    <property type="term" value="P:cell-cell adhesion"/>
    <property type="evidence" value="ECO:0007669"/>
    <property type="project" value="TreeGrafter"/>
</dbReference>
<keyword evidence="3" id="KW-1185">Reference proteome</keyword>
<dbReference type="Proteomes" id="UP000037510">
    <property type="component" value="Unassembled WGS sequence"/>
</dbReference>
<evidence type="ECO:0000313" key="2">
    <source>
        <dbReference type="EMBL" id="KOB75307.1"/>
    </source>
</evidence>
<dbReference type="PANTHER" id="PTHR19981">
    <property type="entry name" value="TALIN"/>
    <property type="match status" value="1"/>
</dbReference>
<evidence type="ECO:0000313" key="3">
    <source>
        <dbReference type="Proteomes" id="UP000037510"/>
    </source>
</evidence>
<dbReference type="GO" id="GO:0030036">
    <property type="term" value="P:actin cytoskeleton organization"/>
    <property type="evidence" value="ECO:0007669"/>
    <property type="project" value="TreeGrafter"/>
</dbReference>
<dbReference type="InterPro" id="IPR035963">
    <property type="entry name" value="FERM_2"/>
</dbReference>
<dbReference type="GO" id="GO:0005925">
    <property type="term" value="C:focal adhesion"/>
    <property type="evidence" value="ECO:0007669"/>
    <property type="project" value="TreeGrafter"/>
</dbReference>
<comment type="caution">
    <text evidence="2">The sequence shown here is derived from an EMBL/GenBank/DDBJ whole genome shotgun (WGS) entry which is preliminary data.</text>
</comment>
<organism evidence="2 3">
    <name type="scientific">Operophtera brumata</name>
    <name type="common">Winter moth</name>
    <name type="synonym">Phalaena brumata</name>
    <dbReference type="NCBI Taxonomy" id="104452"/>
    <lineage>
        <taxon>Eukaryota</taxon>
        <taxon>Metazoa</taxon>
        <taxon>Ecdysozoa</taxon>
        <taxon>Arthropoda</taxon>
        <taxon>Hexapoda</taxon>
        <taxon>Insecta</taxon>
        <taxon>Pterygota</taxon>
        <taxon>Neoptera</taxon>
        <taxon>Endopterygota</taxon>
        <taxon>Lepidoptera</taxon>
        <taxon>Glossata</taxon>
        <taxon>Ditrysia</taxon>
        <taxon>Geometroidea</taxon>
        <taxon>Geometridae</taxon>
        <taxon>Larentiinae</taxon>
        <taxon>Operophtera</taxon>
    </lineage>
</organism>
<name>A0A0L7LIM9_OPEBR</name>
<reference evidence="2 3" key="1">
    <citation type="journal article" date="2015" name="Genome Biol. Evol.">
        <title>The genome of winter moth (Operophtera brumata) provides a genomic perspective on sexual dimorphism and phenology.</title>
        <authorList>
            <person name="Derks M.F."/>
            <person name="Smit S."/>
            <person name="Salis L."/>
            <person name="Schijlen E."/>
            <person name="Bossers A."/>
            <person name="Mateman C."/>
            <person name="Pijl A.S."/>
            <person name="de Ridder D."/>
            <person name="Groenen M.A."/>
            <person name="Visser M.E."/>
            <person name="Megens H.J."/>
        </authorList>
    </citation>
    <scope>NUCLEOTIDE SEQUENCE [LARGE SCALE GENOMIC DNA]</scope>
    <source>
        <strain evidence="2">WM2013NL</strain>
        <tissue evidence="2">Head and thorax</tissue>
    </source>
</reference>
<dbReference type="GO" id="GO:0005178">
    <property type="term" value="F:integrin binding"/>
    <property type="evidence" value="ECO:0007669"/>
    <property type="project" value="TreeGrafter"/>
</dbReference>
<feature type="domain" description="FERM" evidence="1">
    <location>
        <begin position="1"/>
        <end position="66"/>
    </location>
</feature>
<proteinExistence type="predicted"/>
<dbReference type="SUPFAM" id="SSF47031">
    <property type="entry name" value="Second domain of FERM"/>
    <property type="match status" value="1"/>
</dbReference>
<gene>
    <name evidence="2" type="ORF">OBRU01_07700</name>
</gene>
<accession>A0A0L7LIM9</accession>
<dbReference type="PROSITE" id="PS50057">
    <property type="entry name" value="FERM_3"/>
    <property type="match status" value="1"/>
</dbReference>
<dbReference type="AlphaFoldDB" id="A0A0L7LIM9"/>
<dbReference type="InterPro" id="IPR000299">
    <property type="entry name" value="FERM_domain"/>
</dbReference>
<dbReference type="STRING" id="104452.A0A0L7LIM9"/>
<dbReference type="GO" id="GO:0005737">
    <property type="term" value="C:cytoplasm"/>
    <property type="evidence" value="ECO:0007669"/>
    <property type="project" value="TreeGrafter"/>
</dbReference>
<feature type="non-terminal residue" evidence="2">
    <location>
        <position position="1"/>
    </location>
</feature>
<dbReference type="PANTHER" id="PTHR19981:SF1">
    <property type="entry name" value="RHEA, ISOFORM B"/>
    <property type="match status" value="1"/>
</dbReference>
<dbReference type="InterPro" id="IPR019748">
    <property type="entry name" value="FERM_central"/>
</dbReference>
<protein>
    <submittedName>
        <fullName evidence="2">Talin-1</fullName>
    </submittedName>
</protein>
<feature type="non-terminal residue" evidence="2">
    <location>
        <position position="66"/>
    </location>
</feature>
<dbReference type="EMBL" id="JTDY01000953">
    <property type="protein sequence ID" value="KOB75307.1"/>
    <property type="molecule type" value="Genomic_DNA"/>
</dbReference>
<dbReference type="InterPro" id="IPR014352">
    <property type="entry name" value="FERM/acyl-CoA-bd_prot_sf"/>
</dbReference>
<evidence type="ECO:0000259" key="1">
    <source>
        <dbReference type="PROSITE" id="PS50057"/>
    </source>
</evidence>
<dbReference type="GO" id="GO:0005886">
    <property type="term" value="C:plasma membrane"/>
    <property type="evidence" value="ECO:0007669"/>
    <property type="project" value="TreeGrafter"/>
</dbReference>
<dbReference type="Pfam" id="PF00373">
    <property type="entry name" value="FERM_M"/>
    <property type="match status" value="1"/>
</dbReference>